<sequence length="324" mass="33316">MLLPSLAILAGLLLLVWSADRFVAGASATAQHFAVPPLLVGMLIVGFGTSAPEMVVSVLAASQGNPGLALGNAWGSNIVNMALILGITALIAPILVRSVILRKELPILMAVTALSALLVWDGVLSRLDAAVLLLVFGTLVTWSIVEARAGGGDTLATETATELRAHAMPLRRSLLWLGVGLLLLVGSSRLLVWGAVSIAQSLGVSDLIIGLTVVAIGTSLPELASCVAAARKGEHDIALGNVLGSGLFNTLAVVGLAGVIAPMDIGTDVLTRDLPMMAGLTVLLFAMGWGFRGPGRINRLEALVLLALYVGYTGWLLASMTPGA</sequence>
<feature type="transmembrane region" description="Helical" evidence="5">
    <location>
        <begin position="78"/>
        <end position="96"/>
    </location>
</feature>
<keyword evidence="4 5" id="KW-0472">Membrane</keyword>
<feature type="transmembrane region" description="Helical" evidence="5">
    <location>
        <begin position="208"/>
        <end position="230"/>
    </location>
</feature>
<dbReference type="InterPro" id="IPR044880">
    <property type="entry name" value="NCX_ion-bd_dom_sf"/>
</dbReference>
<feature type="transmembrane region" description="Helical" evidence="5">
    <location>
        <begin position="274"/>
        <end position="291"/>
    </location>
</feature>
<dbReference type="RefSeq" id="WP_177133637.1">
    <property type="nucleotide sequence ID" value="NZ_VYGV01000005.1"/>
</dbReference>
<dbReference type="InterPro" id="IPR004481">
    <property type="entry name" value="K/Na/Ca-exchanger"/>
</dbReference>
<evidence type="ECO:0000256" key="1">
    <source>
        <dbReference type="ARBA" id="ARBA00004141"/>
    </source>
</evidence>
<comment type="caution">
    <text evidence="7">The sequence shown here is derived from an EMBL/GenBank/DDBJ whole genome shotgun (WGS) entry which is preliminary data.</text>
</comment>
<dbReference type="GO" id="GO:0006874">
    <property type="term" value="P:intracellular calcium ion homeostasis"/>
    <property type="evidence" value="ECO:0007669"/>
    <property type="project" value="TreeGrafter"/>
</dbReference>
<dbReference type="Gene3D" id="1.20.1420.30">
    <property type="entry name" value="NCX, central ion-binding region"/>
    <property type="match status" value="1"/>
</dbReference>
<feature type="domain" description="Sodium/calcium exchanger membrane region" evidence="6">
    <location>
        <begin position="7"/>
        <end position="144"/>
    </location>
</feature>
<evidence type="ECO:0000256" key="3">
    <source>
        <dbReference type="ARBA" id="ARBA00022989"/>
    </source>
</evidence>
<dbReference type="PANTHER" id="PTHR10846:SF8">
    <property type="entry name" value="INNER MEMBRANE PROTEIN YRBG"/>
    <property type="match status" value="1"/>
</dbReference>
<feature type="domain" description="Sodium/calcium exchanger membrane region" evidence="6">
    <location>
        <begin position="173"/>
        <end position="316"/>
    </location>
</feature>
<comment type="subcellular location">
    <subcellularLocation>
        <location evidence="1">Membrane</location>
        <topology evidence="1">Multi-pass membrane protein</topology>
    </subcellularLocation>
</comment>
<feature type="transmembrane region" description="Helical" evidence="5">
    <location>
        <begin position="174"/>
        <end position="196"/>
    </location>
</feature>
<dbReference type="Proteomes" id="UP000545507">
    <property type="component" value="Unassembled WGS sequence"/>
</dbReference>
<dbReference type="GO" id="GO:0005886">
    <property type="term" value="C:plasma membrane"/>
    <property type="evidence" value="ECO:0007669"/>
    <property type="project" value="TreeGrafter"/>
</dbReference>
<organism evidence="7 8">
    <name type="scientific">Hydrogenophaga aromaticivorans</name>
    <dbReference type="NCBI Taxonomy" id="2610898"/>
    <lineage>
        <taxon>Bacteria</taxon>
        <taxon>Pseudomonadati</taxon>
        <taxon>Pseudomonadota</taxon>
        <taxon>Betaproteobacteria</taxon>
        <taxon>Burkholderiales</taxon>
        <taxon>Comamonadaceae</taxon>
        <taxon>Hydrogenophaga</taxon>
    </lineage>
</organism>
<dbReference type="EMBL" id="VYGV01000005">
    <property type="protein sequence ID" value="NWF44449.1"/>
    <property type="molecule type" value="Genomic_DNA"/>
</dbReference>
<dbReference type="PANTHER" id="PTHR10846">
    <property type="entry name" value="SODIUM/POTASSIUM/CALCIUM EXCHANGER"/>
    <property type="match status" value="1"/>
</dbReference>
<evidence type="ECO:0000256" key="2">
    <source>
        <dbReference type="ARBA" id="ARBA00022692"/>
    </source>
</evidence>
<reference evidence="7 8" key="1">
    <citation type="submission" date="2019-09" db="EMBL/GenBank/DDBJ databases">
        <title>Hydrogenophaga aromatica sp. nov., isolated from a para-xylene-degrading enrichment culture.</title>
        <authorList>
            <person name="Tancsics A."/>
            <person name="Banerjee S."/>
        </authorList>
    </citation>
    <scope>NUCLEOTIDE SEQUENCE [LARGE SCALE GENOMIC DNA]</scope>
    <source>
        <strain evidence="7 8">D2P1</strain>
    </source>
</reference>
<keyword evidence="3 5" id="KW-1133">Transmembrane helix</keyword>
<dbReference type="InterPro" id="IPR004837">
    <property type="entry name" value="NaCa_Exmemb"/>
</dbReference>
<keyword evidence="8" id="KW-1185">Reference proteome</keyword>
<feature type="transmembrane region" description="Helical" evidence="5">
    <location>
        <begin position="129"/>
        <end position="145"/>
    </location>
</feature>
<keyword evidence="2 5" id="KW-0812">Transmembrane</keyword>
<dbReference type="GO" id="GO:0005262">
    <property type="term" value="F:calcium channel activity"/>
    <property type="evidence" value="ECO:0007669"/>
    <property type="project" value="TreeGrafter"/>
</dbReference>
<dbReference type="AlphaFoldDB" id="A0A7Y8GT94"/>
<feature type="transmembrane region" description="Helical" evidence="5">
    <location>
        <begin position="303"/>
        <end position="321"/>
    </location>
</feature>
<evidence type="ECO:0000256" key="5">
    <source>
        <dbReference type="SAM" id="Phobius"/>
    </source>
</evidence>
<gene>
    <name evidence="7" type="ORF">F3K02_04160</name>
</gene>
<dbReference type="GO" id="GO:0008273">
    <property type="term" value="F:calcium, potassium:sodium antiporter activity"/>
    <property type="evidence" value="ECO:0007669"/>
    <property type="project" value="TreeGrafter"/>
</dbReference>
<name>A0A7Y8GT94_9BURK</name>
<dbReference type="Pfam" id="PF01699">
    <property type="entry name" value="Na_Ca_ex"/>
    <property type="match status" value="2"/>
</dbReference>
<evidence type="ECO:0000259" key="6">
    <source>
        <dbReference type="Pfam" id="PF01699"/>
    </source>
</evidence>
<proteinExistence type="predicted"/>
<evidence type="ECO:0000256" key="4">
    <source>
        <dbReference type="ARBA" id="ARBA00023136"/>
    </source>
</evidence>
<protein>
    <submittedName>
        <fullName evidence="7">Calcium/sodium antiporter</fullName>
    </submittedName>
</protein>
<evidence type="ECO:0000313" key="8">
    <source>
        <dbReference type="Proteomes" id="UP000545507"/>
    </source>
</evidence>
<evidence type="ECO:0000313" key="7">
    <source>
        <dbReference type="EMBL" id="NWF44449.1"/>
    </source>
</evidence>
<dbReference type="NCBIfam" id="TIGR00367">
    <property type="entry name" value="calcium/sodium antiporter"/>
    <property type="match status" value="1"/>
</dbReference>
<accession>A0A7Y8GT94</accession>
<feature type="transmembrane region" description="Helical" evidence="5">
    <location>
        <begin position="242"/>
        <end position="262"/>
    </location>
</feature>